<dbReference type="Pfam" id="PF11865">
    <property type="entry name" value="mTOR_dom"/>
    <property type="match status" value="1"/>
</dbReference>
<feature type="compositionally biased region" description="Low complexity" evidence="10">
    <location>
        <begin position="963"/>
        <end position="974"/>
    </location>
</feature>
<evidence type="ECO:0000256" key="2">
    <source>
        <dbReference type="ARBA" id="ARBA00012513"/>
    </source>
</evidence>
<comment type="catalytic activity">
    <reaction evidence="9">
        <text>L-seryl-[protein] + ATP = O-phospho-L-seryl-[protein] + ADP + H(+)</text>
        <dbReference type="Rhea" id="RHEA:17989"/>
        <dbReference type="Rhea" id="RHEA-COMP:9863"/>
        <dbReference type="Rhea" id="RHEA-COMP:11604"/>
        <dbReference type="ChEBI" id="CHEBI:15378"/>
        <dbReference type="ChEBI" id="CHEBI:29999"/>
        <dbReference type="ChEBI" id="CHEBI:30616"/>
        <dbReference type="ChEBI" id="CHEBI:83421"/>
        <dbReference type="ChEBI" id="CHEBI:456216"/>
        <dbReference type="EC" id="2.7.11.1"/>
    </reaction>
</comment>
<organism evidence="14 15">
    <name type="scientific">Discostella pseudostelligera</name>
    <dbReference type="NCBI Taxonomy" id="259834"/>
    <lineage>
        <taxon>Eukaryota</taxon>
        <taxon>Sar</taxon>
        <taxon>Stramenopiles</taxon>
        <taxon>Ochrophyta</taxon>
        <taxon>Bacillariophyta</taxon>
        <taxon>Coscinodiscophyceae</taxon>
        <taxon>Thalassiosirophycidae</taxon>
        <taxon>Stephanodiscales</taxon>
        <taxon>Stephanodiscaceae</taxon>
        <taxon>Discostella</taxon>
    </lineage>
</organism>
<feature type="region of interest" description="Disordered" evidence="10">
    <location>
        <begin position="146"/>
        <end position="176"/>
    </location>
</feature>
<keyword evidence="6" id="KW-0418">Kinase</keyword>
<reference evidence="14 15" key="1">
    <citation type="submission" date="2024-10" db="EMBL/GenBank/DDBJ databases">
        <title>Updated reference genomes for cyclostephanoid diatoms.</title>
        <authorList>
            <person name="Roberts W.R."/>
            <person name="Alverson A.J."/>
        </authorList>
    </citation>
    <scope>NUCLEOTIDE SEQUENCE [LARGE SCALE GENOMIC DNA]</scope>
    <source>
        <strain evidence="14 15">AJA232-27</strain>
    </source>
</reference>
<dbReference type="PROSITE" id="PS50290">
    <property type="entry name" value="PI3_4_KINASE_3"/>
    <property type="match status" value="1"/>
</dbReference>
<dbReference type="SMART" id="SM00146">
    <property type="entry name" value="PI3Kc"/>
    <property type="match status" value="1"/>
</dbReference>
<evidence type="ECO:0000256" key="5">
    <source>
        <dbReference type="ARBA" id="ARBA00022741"/>
    </source>
</evidence>
<dbReference type="InterPro" id="IPR016024">
    <property type="entry name" value="ARM-type_fold"/>
</dbReference>
<dbReference type="Gene3D" id="1.10.1070.11">
    <property type="entry name" value="Phosphatidylinositol 3-/4-kinase, catalytic domain"/>
    <property type="match status" value="1"/>
</dbReference>
<evidence type="ECO:0000259" key="12">
    <source>
        <dbReference type="PROSITE" id="PS51189"/>
    </source>
</evidence>
<dbReference type="FunFam" id="1.10.1070.11:FF:000029">
    <property type="entry name" value="Serine/threonine-protein kinase TOR"/>
    <property type="match status" value="1"/>
</dbReference>
<dbReference type="Gene3D" id="3.30.1010.10">
    <property type="entry name" value="Phosphatidylinositol 3-kinase Catalytic Subunit, Chain A, domain 4"/>
    <property type="match status" value="1"/>
</dbReference>
<dbReference type="Gene3D" id="1.25.40.10">
    <property type="entry name" value="Tetratricopeptide repeat domain"/>
    <property type="match status" value="1"/>
</dbReference>
<keyword evidence="5" id="KW-0547">Nucleotide-binding</keyword>
<dbReference type="SUPFAM" id="SSF48452">
    <property type="entry name" value="TPR-like"/>
    <property type="match status" value="1"/>
</dbReference>
<evidence type="ECO:0000256" key="10">
    <source>
        <dbReference type="SAM" id="MobiDB-lite"/>
    </source>
</evidence>
<evidence type="ECO:0000313" key="14">
    <source>
        <dbReference type="EMBL" id="KAL3757010.1"/>
    </source>
</evidence>
<dbReference type="InterPro" id="IPR036940">
    <property type="entry name" value="PI3/4_kinase_cat_sf"/>
</dbReference>
<dbReference type="InterPro" id="IPR026683">
    <property type="entry name" value="TOR_cat"/>
</dbReference>
<feature type="domain" description="PI3K/PI4K catalytic" evidence="11">
    <location>
        <begin position="2965"/>
        <end position="3282"/>
    </location>
</feature>
<dbReference type="InterPro" id="IPR050517">
    <property type="entry name" value="DDR_Repair_Kinase"/>
</dbReference>
<dbReference type="InterPro" id="IPR014009">
    <property type="entry name" value="PIK_FAT"/>
</dbReference>
<dbReference type="PROSITE" id="PS00915">
    <property type="entry name" value="PI3_4_KINASE_1"/>
    <property type="match status" value="1"/>
</dbReference>
<evidence type="ECO:0000256" key="8">
    <source>
        <dbReference type="ARBA" id="ARBA00047899"/>
    </source>
</evidence>
<accession>A0ABD3LZ10</accession>
<feature type="compositionally biased region" description="Low complexity" evidence="10">
    <location>
        <begin position="221"/>
        <end position="236"/>
    </location>
</feature>
<keyword evidence="7" id="KW-0067">ATP-binding</keyword>
<feature type="compositionally biased region" description="Basic and acidic residues" evidence="10">
    <location>
        <begin position="3307"/>
        <end position="3328"/>
    </location>
</feature>
<dbReference type="SUPFAM" id="SSF48371">
    <property type="entry name" value="ARM repeat"/>
    <property type="match status" value="1"/>
</dbReference>
<dbReference type="InterPro" id="IPR024585">
    <property type="entry name" value="mTOR_dom"/>
</dbReference>
<dbReference type="InterPro" id="IPR000403">
    <property type="entry name" value="PI3/4_kinase_cat_dom"/>
</dbReference>
<dbReference type="Pfam" id="PF08771">
    <property type="entry name" value="FRB_dom"/>
    <property type="match status" value="1"/>
</dbReference>
<keyword evidence="4" id="KW-0677">Repeat</keyword>
<dbReference type="InterPro" id="IPR018936">
    <property type="entry name" value="PI3/4_kinase_CS"/>
</dbReference>
<dbReference type="InterPro" id="IPR003152">
    <property type="entry name" value="FATC_dom"/>
</dbReference>
<comment type="caution">
    <text evidence="14">The sequence shown here is derived from an EMBL/GenBank/DDBJ whole genome shotgun (WGS) entry which is preliminary data.</text>
</comment>
<dbReference type="InterPro" id="IPR011989">
    <property type="entry name" value="ARM-like"/>
</dbReference>
<dbReference type="Pfam" id="PF02259">
    <property type="entry name" value="FAT"/>
    <property type="match status" value="1"/>
</dbReference>
<dbReference type="InterPro" id="IPR036738">
    <property type="entry name" value="FRB_sf"/>
</dbReference>
<dbReference type="PANTHER" id="PTHR11139:SF9">
    <property type="entry name" value="SERINE_THREONINE-PROTEIN KINASE MTOR"/>
    <property type="match status" value="1"/>
</dbReference>
<feature type="compositionally biased region" description="Low complexity" evidence="10">
    <location>
        <begin position="192"/>
        <end position="204"/>
    </location>
</feature>
<dbReference type="Proteomes" id="UP001530293">
    <property type="component" value="Unassembled WGS sequence"/>
</dbReference>
<feature type="compositionally biased region" description="Polar residues" evidence="10">
    <location>
        <begin position="3258"/>
        <end position="3278"/>
    </location>
</feature>
<feature type="compositionally biased region" description="Polar residues" evidence="10">
    <location>
        <begin position="205"/>
        <end position="220"/>
    </location>
</feature>
<comment type="catalytic activity">
    <reaction evidence="8">
        <text>L-threonyl-[protein] + ATP = O-phospho-L-threonyl-[protein] + ADP + H(+)</text>
        <dbReference type="Rhea" id="RHEA:46608"/>
        <dbReference type="Rhea" id="RHEA-COMP:11060"/>
        <dbReference type="Rhea" id="RHEA-COMP:11605"/>
        <dbReference type="ChEBI" id="CHEBI:15378"/>
        <dbReference type="ChEBI" id="CHEBI:30013"/>
        <dbReference type="ChEBI" id="CHEBI:30616"/>
        <dbReference type="ChEBI" id="CHEBI:61977"/>
        <dbReference type="ChEBI" id="CHEBI:456216"/>
        <dbReference type="EC" id="2.7.11.1"/>
    </reaction>
</comment>
<evidence type="ECO:0000256" key="4">
    <source>
        <dbReference type="ARBA" id="ARBA00022737"/>
    </source>
</evidence>
<dbReference type="GO" id="GO:0010507">
    <property type="term" value="P:negative regulation of autophagy"/>
    <property type="evidence" value="ECO:0007669"/>
    <property type="project" value="UniProtKB-ARBA"/>
</dbReference>
<evidence type="ECO:0000256" key="3">
    <source>
        <dbReference type="ARBA" id="ARBA00022679"/>
    </source>
</evidence>
<gene>
    <name evidence="14" type="ORF">ACHAWU_005372</name>
</gene>
<dbReference type="Gene3D" id="1.25.10.10">
    <property type="entry name" value="Leucine-rich Repeat Variant"/>
    <property type="match status" value="4"/>
</dbReference>
<evidence type="ECO:0000256" key="9">
    <source>
        <dbReference type="ARBA" id="ARBA00048679"/>
    </source>
</evidence>
<dbReference type="FunFam" id="3.30.1010.10:FF:000006">
    <property type="entry name" value="Serine/threonine-protein kinase TOR"/>
    <property type="match status" value="1"/>
</dbReference>
<dbReference type="Pfam" id="PF02260">
    <property type="entry name" value="FATC"/>
    <property type="match status" value="1"/>
</dbReference>
<feature type="domain" description="FAT" evidence="12">
    <location>
        <begin position="2052"/>
        <end position="2760"/>
    </location>
</feature>
<evidence type="ECO:0000313" key="15">
    <source>
        <dbReference type="Proteomes" id="UP001530293"/>
    </source>
</evidence>
<evidence type="ECO:0000256" key="6">
    <source>
        <dbReference type="ARBA" id="ARBA00022777"/>
    </source>
</evidence>
<dbReference type="InterPro" id="IPR003151">
    <property type="entry name" value="PIK-rel_kinase_FAT"/>
</dbReference>
<feature type="region of interest" description="Disordered" evidence="10">
    <location>
        <begin position="3251"/>
        <end position="3343"/>
    </location>
</feature>
<dbReference type="PANTHER" id="PTHR11139">
    <property type="entry name" value="ATAXIA TELANGIECTASIA MUTATED ATM -RELATED"/>
    <property type="match status" value="1"/>
</dbReference>
<dbReference type="PROSITE" id="PS00916">
    <property type="entry name" value="PI3_4_KINASE_2"/>
    <property type="match status" value="1"/>
</dbReference>
<dbReference type="PROSITE" id="PS51189">
    <property type="entry name" value="FAT"/>
    <property type="match status" value="1"/>
</dbReference>
<dbReference type="GO" id="GO:0004674">
    <property type="term" value="F:protein serine/threonine kinase activity"/>
    <property type="evidence" value="ECO:0007669"/>
    <property type="project" value="UniProtKB-EC"/>
</dbReference>
<name>A0ABD3LZ10_9STRA</name>
<dbReference type="InterPro" id="IPR011990">
    <property type="entry name" value="TPR-like_helical_dom_sf"/>
</dbReference>
<sequence length="3509" mass="385871">MTMMGAGSDGLLYPYRHHPPVAAATATAMLSSSLLADPSHHVNVGIGGGGGLPLSLSSSSNNNYYSNGCGYGGMSAAACCDDNDYYHLGGATLSSTSLTTMSPIDPIIKDLKRQFASAAGGGPLLASSTLLSTEMESMSMGKYYDDEKLASSGGGRGALNPPPPPITTTPNSTLPSIITTMGDQAEIIGGENSANNNLPNSSSAMETTAGTGTPILTSPTVNQQQHQQHQQQQEKVQQQRRRRNQLPSFCHAPSSHAHNLLRATPHLRHLSPASMDMSGDGTYDESKNIFAQLSSSWNFMGKRKKRSHSGCIRVTVPTSSGTTDGGIGARVVTPLLLPSSASSVSGGGGGGRTNTAATTTVVDYHTSLLRQAANRRASLELASFMRLLSDEIPQEEFIAVEKEIHSKVFALVHSKTPRADDRLAGVAALDALLSVPSADEERRAIRFGNSLSNGLKIAAASSSSSFSSPAAITADYEFINAIARALGRLAMGSTNVDRVEFEIGRSLEWLRSDRSDRRLAAVLVLREMARCAPTAFYSRTQNYSNVEAGNSVMGGAGGTGGGVVQHAQTLLPSNGSGGGLGGTNDFLDHILPAIWDSQPIVRACAADALSECVAILMERQPSSMTAPLCTLYASMMEGLRHAGEGGSGGGVGGSENRSGNKRETMSVDSSTLAMNSAIHAHGSLLMVSEMLKHSRNFILPRFDELCVAVLKFMISPLILLRLEVMRLIPKLAHRCPEVYGRRYLNQSLEFLMTSASSTTSTQPAKSSIDVKPTAVMSIGLLALAMSDEAMGGGDITIPAVRILPKLESERTITSSSSNNMDAIGDFEYHIVELPDQSDFQAKLSEIFFLISDNLTRHQKSGGTGGSAIPRCDILGCFANIVEALGAHAAPHVMDIVEDMFQSGLSEDLIKCVHSIRRSIPSKQVVIERRLFQEISFCLSGNAVDLFSNSNSNRPTLSDNGPISTSSANSTSSASKQLTLDRNFMKSMYLTTLNQNMRPAKSPLFEPEAQDSMVETLIVSNTISTHDHDRIVINKSTKPDVVSKLVLSFRTLRTIGDSYMQIHASGTGSIMLPFLTNVISMYFNHPSSSVRREAVMTCCALLLPLVSTGKEKQELSLVRLKLGDVSECLFEEILQKLLRMAVSDSSPGVRLSIVCGLDERYDAYLSLNLVPPLFLLLEDESLAIRARSLQILGRLSRLNAAFILPGLRRVLMDLIIELRCGGDSGGGREVATRLIIIFLREEGLQRLTRPFISSIIDALPLAHSAPRLATASLEALGELATVAHTSINPWLRQLISHILENIQAQNSLKQRVGLWSLGKIAFGTKYVVSIYLDYPQLLTQVSDILPTTKRAPWDVRREVFRTFGILGALDPDRFGSGSSMKGGGKGGGYFVELEDEIGSIVKARSMTVTTHGSAKRMMSERRDMPSLISTSSFNRSTPAYVEHLLTTSGSLNEQTQEIRGSITSKKDSDDDEPAHLYMYEQYAMTAQPLSKLCPARRLSHLDDAFYPTVSVQALMRILKDSSLSNLHGMVMKAVMFIFNALGLKSVPFLKNIVPHILATVRSCGQHGLREALLQQVANLSVIVREHLRPYLPAIFDVVEEFWFSRHLASICSLVERVATAVPDDFRAYVPLLVRQVLSSIESIDLTECNGSNLEDIERLELILKHVQGLKGVLGEYIHLVVPALVKLTDVIINRDPVGSDMNWGPVRSKIAIETIETLSILLQTMVINPLLDQTSVLSNSSLPARVVQPFLRILGGAVCRPTKDVGIAIIECLCICARQLGAGKWVSFYHEEARIAITSWQRKLGMHRSQYYEHGPIDNMIEHSQQLPIDTYDEVINEINIISNARGDMWFGNGYQDEEVSGSDYSLGKSGTSDVSLVRMGENMRTMSAPSIQLIPQYQATAHKTNLTNLQKSWDVSQRSTREDWDEWMRRFSVQLLREAPSPALRACAGKAEFSCLLLFVSSHISYELITTMILELAQTYQPLARELFSAAFVCCWGELNDQYRSNLVFSLEVVFSADASLEILQLLLNLAEFMEHNFVKAATPGLSIDKSVLAELALRCRAYARALHYKEREYILGRSGSCVEQLIDINKKLDLPEAALGVLKAAKIEIERRGGRSLISSHNRTDSRHEESHLAYSVITNYSDAAVREQGSWAGDIMYESWLAKLGAWAEAVELYEEKLRENPNDVNYILGCMNCYDARGEWQKALNLAERSWGVLAGNNAHGPMSSSWQPKTPKDRSTVDHYRQALKFCSRAAWRLSKWDELEMYSSRLVQRPHGIADAKSTSKESRSTAPELDFDGAFYRAVLHIHRTEWDDAAASIDIARNAFDSRFTALLAESYKRAYPSMVAAQELSELEEIISYRQFEMRMNSGSQLHVANRPNATQARKHLLTVWRQRLNGCRVDAKVHSSIMAVRSLILGPTDEVDAIITLSSLSRQAEAYQLAERTLLDPLNRMNCSLNSATFGVGIPSSVGLGLALSPGESIESIVNGDLRVQMKYKPHQEKFRIQLVDEAGGEERLYIQHKLYFEYLKHLWATERRDEAMTRLGLLCKVVDLTAQCGHNPVGSESLHVSCWLRYGDWKVALCPQGESFTESLAAEVLVSYSRATDSVQGSCASYKAWHSWALINFRLAEQTRRNEKGKGGSHNAKSSVLRSHIIAAVKGFVKAISVGTKRWSASVQQDLLNLLSCLFKYGELQDVATTINNGLSSIKIEAWLGVLPQLLARIHIKSPAVRSVLHPLLVRLGAKHPQALMYPLSVLLKSPVVDRKVAAVSLMNSLKAHSRELVEEALVVSSELIRVAILWLELWHEGLEDASRLYYGEGNVSGMLDVLIPLHAQLEKGASTRREQDFLKSFGRDLQDAHKYIQDYVRLITDSGQTIPTQGGFLSSSQTGGSESPVNAEAEAEAALNQAWDLYYTVFRRINKQLPGLTTLELDQCSPALYTARNLELGVPGSYRVDGSYVKIQRFITDVQVITSKQRPRKITMRGNDGKDYVFLLKGHEDLRQDERVMQLFGLVNALLARDRRTNKHDLNIQRYAIAPLSHNAGVVGWVPHCDTLHCLIRDYREANKIPLNAENREMMALAPNYDSLTVMQKVEIFTEALERTPGKGNDIYEVLWSKSTNSEEWLERRTNFTRSLAVMSMVGYILGLGDRHPSNLMLDQISGRVLHIDFGDCFEVAMHREKFPEKVPFRLTRMLTRAMEVSGIEGSYRSTCERTMAVLRDNKDSLVAMLEAFVYDPLISWRLLDQATDDTSKEVEIVPSNSTEVGTSASVDTEGNNNVVVAHTALSGPIQEAQDEDKEEEEEDDDDNNKCEDESDRKPGDDEETKGKGIGDSSDSDSSDGAIRRSDASSLGALLPSKNISNTVAISHGATITPSHAKSLQIYSEMRALSAKCSSRIASITSGSTSDNAAAAALFEQVDKSVRQRGLLSMIDGDSTAAASEEALNERALKVIRRVQDKLNGRDFHSPEEDQHAIAGESPLDVQDQVQRLIVQATSSENLSQLFVGWCAFW</sequence>
<protein>
    <recommendedName>
        <fullName evidence="2">non-specific serine/threonine protein kinase</fullName>
        <ecNumber evidence="2">2.7.11.1</ecNumber>
    </recommendedName>
</protein>
<dbReference type="CDD" id="cd05169">
    <property type="entry name" value="PIKKc_TOR"/>
    <property type="match status" value="1"/>
</dbReference>
<dbReference type="SMART" id="SM01343">
    <property type="entry name" value="FATC"/>
    <property type="match status" value="1"/>
</dbReference>
<feature type="region of interest" description="Disordered" evidence="10">
    <location>
        <begin position="953"/>
        <end position="975"/>
    </location>
</feature>
<evidence type="ECO:0000256" key="7">
    <source>
        <dbReference type="ARBA" id="ARBA00022840"/>
    </source>
</evidence>
<comment type="similarity">
    <text evidence="1">Belongs to the PI3/PI4-kinase family.</text>
</comment>
<evidence type="ECO:0000256" key="1">
    <source>
        <dbReference type="ARBA" id="ARBA00011031"/>
    </source>
</evidence>
<feature type="compositionally biased region" description="Acidic residues" evidence="10">
    <location>
        <begin position="3292"/>
        <end position="3306"/>
    </location>
</feature>
<dbReference type="Pfam" id="PF00454">
    <property type="entry name" value="PI3_PI4_kinase"/>
    <property type="match status" value="1"/>
</dbReference>
<dbReference type="InterPro" id="IPR011009">
    <property type="entry name" value="Kinase-like_dom_sf"/>
</dbReference>
<dbReference type="SUPFAM" id="SSF56112">
    <property type="entry name" value="Protein kinase-like (PK-like)"/>
    <property type="match status" value="1"/>
</dbReference>
<dbReference type="GO" id="GO:0005524">
    <property type="term" value="F:ATP binding"/>
    <property type="evidence" value="ECO:0007669"/>
    <property type="project" value="UniProtKB-KW"/>
</dbReference>
<dbReference type="SUPFAM" id="SSF47212">
    <property type="entry name" value="FKBP12-rapamycin-binding domain of FKBP-rapamycin-associated protein (FRAP)"/>
    <property type="match status" value="1"/>
</dbReference>
<feature type="region of interest" description="Disordered" evidence="10">
    <location>
        <begin position="189"/>
        <end position="253"/>
    </location>
</feature>
<evidence type="ECO:0000259" key="11">
    <source>
        <dbReference type="PROSITE" id="PS50290"/>
    </source>
</evidence>
<dbReference type="Gene3D" id="1.20.120.150">
    <property type="entry name" value="FKBP12-rapamycin binding domain"/>
    <property type="match status" value="1"/>
</dbReference>
<dbReference type="InterPro" id="IPR009076">
    <property type="entry name" value="FRB_dom"/>
</dbReference>
<feature type="domain" description="FATC" evidence="13">
    <location>
        <begin position="3477"/>
        <end position="3509"/>
    </location>
</feature>
<dbReference type="Pfam" id="PF23593">
    <property type="entry name" value="HEAT_ATR"/>
    <property type="match status" value="1"/>
</dbReference>
<dbReference type="GO" id="GO:0005737">
    <property type="term" value="C:cytoplasm"/>
    <property type="evidence" value="ECO:0007669"/>
    <property type="project" value="UniProtKB-ARBA"/>
</dbReference>
<dbReference type="PROSITE" id="PS51190">
    <property type="entry name" value="FATC"/>
    <property type="match status" value="1"/>
</dbReference>
<dbReference type="GO" id="GO:0080090">
    <property type="term" value="P:regulation of primary metabolic process"/>
    <property type="evidence" value="ECO:0007669"/>
    <property type="project" value="UniProtKB-ARBA"/>
</dbReference>
<feature type="region of interest" description="Disordered" evidence="10">
    <location>
        <begin position="643"/>
        <end position="662"/>
    </location>
</feature>
<evidence type="ECO:0000259" key="13">
    <source>
        <dbReference type="PROSITE" id="PS51190"/>
    </source>
</evidence>
<dbReference type="InterPro" id="IPR057564">
    <property type="entry name" value="HEAT_ATR"/>
</dbReference>
<dbReference type="SMART" id="SM01346">
    <property type="entry name" value="DUF3385"/>
    <property type="match status" value="1"/>
</dbReference>
<dbReference type="EC" id="2.7.11.1" evidence="2"/>
<feature type="compositionally biased region" description="Gly residues" evidence="10">
    <location>
        <begin position="644"/>
        <end position="653"/>
    </location>
</feature>
<dbReference type="SMART" id="SM01345">
    <property type="entry name" value="Rapamycin_bind"/>
    <property type="match status" value="1"/>
</dbReference>
<keyword evidence="15" id="KW-1185">Reference proteome</keyword>
<proteinExistence type="inferred from homology"/>
<dbReference type="EMBL" id="JALLBG020000277">
    <property type="protein sequence ID" value="KAL3757010.1"/>
    <property type="molecule type" value="Genomic_DNA"/>
</dbReference>
<keyword evidence="3" id="KW-0808">Transferase</keyword>
<feature type="compositionally biased region" description="Polar residues" evidence="10">
    <location>
        <begin position="953"/>
        <end position="962"/>
    </location>
</feature>